<accession>A0A7S1KPF2</accession>
<protein>
    <recommendedName>
        <fullName evidence="11">Spindle pole body component</fullName>
    </recommendedName>
</protein>
<dbReference type="PANTHER" id="PTHR19302">
    <property type="entry name" value="GAMMA TUBULIN COMPLEX PROTEIN"/>
    <property type="match status" value="1"/>
</dbReference>
<dbReference type="InterPro" id="IPR040457">
    <property type="entry name" value="GCP_C"/>
</dbReference>
<keyword evidence="4" id="KW-0493">Microtubule</keyword>
<dbReference type="GO" id="GO:0031122">
    <property type="term" value="P:cytoplasmic microtubule organization"/>
    <property type="evidence" value="ECO:0007669"/>
    <property type="project" value="TreeGrafter"/>
</dbReference>
<dbReference type="GO" id="GO:0000930">
    <property type="term" value="C:gamma-tubulin complex"/>
    <property type="evidence" value="ECO:0007669"/>
    <property type="project" value="TreeGrafter"/>
</dbReference>
<dbReference type="GO" id="GO:0051225">
    <property type="term" value="P:spindle assembly"/>
    <property type="evidence" value="ECO:0007669"/>
    <property type="project" value="TreeGrafter"/>
</dbReference>
<dbReference type="Pfam" id="PF17681">
    <property type="entry name" value="GCP_N_terminal"/>
    <property type="match status" value="1"/>
</dbReference>
<dbReference type="GO" id="GO:0007020">
    <property type="term" value="P:microtubule nucleation"/>
    <property type="evidence" value="ECO:0007669"/>
    <property type="project" value="InterPro"/>
</dbReference>
<comment type="similarity">
    <text evidence="2">Belongs to the TUBGCP family.</text>
</comment>
<evidence type="ECO:0000256" key="5">
    <source>
        <dbReference type="ARBA" id="ARBA00023212"/>
    </source>
</evidence>
<evidence type="ECO:0000256" key="3">
    <source>
        <dbReference type="ARBA" id="ARBA00022490"/>
    </source>
</evidence>
<evidence type="ECO:0000256" key="7">
    <source>
        <dbReference type="SAM" id="MobiDB-lite"/>
    </source>
</evidence>
<keyword evidence="3" id="KW-0963">Cytoplasm</keyword>
<dbReference type="InterPro" id="IPR007259">
    <property type="entry name" value="GCP"/>
</dbReference>
<evidence type="ECO:0000256" key="2">
    <source>
        <dbReference type="ARBA" id="ARBA00010337"/>
    </source>
</evidence>
<feature type="coiled-coil region" evidence="6">
    <location>
        <begin position="818"/>
        <end position="855"/>
    </location>
</feature>
<feature type="region of interest" description="Disordered" evidence="7">
    <location>
        <begin position="156"/>
        <end position="237"/>
    </location>
</feature>
<dbReference type="Gene3D" id="1.20.120.1900">
    <property type="entry name" value="Gamma-tubulin complex, C-terminal domain"/>
    <property type="match status" value="1"/>
</dbReference>
<reference evidence="10" key="1">
    <citation type="submission" date="2021-01" db="EMBL/GenBank/DDBJ databases">
        <authorList>
            <person name="Corre E."/>
            <person name="Pelletier E."/>
            <person name="Niang G."/>
            <person name="Scheremetjew M."/>
            <person name="Finn R."/>
            <person name="Kale V."/>
            <person name="Holt S."/>
            <person name="Cochrane G."/>
            <person name="Meng A."/>
            <person name="Brown T."/>
            <person name="Cohen L."/>
        </authorList>
    </citation>
    <scope>NUCLEOTIDE SEQUENCE</scope>
    <source>
        <strain evidence="10">WS</strain>
    </source>
</reference>
<dbReference type="GO" id="GO:0000278">
    <property type="term" value="P:mitotic cell cycle"/>
    <property type="evidence" value="ECO:0007669"/>
    <property type="project" value="TreeGrafter"/>
</dbReference>
<keyword evidence="5" id="KW-0206">Cytoskeleton</keyword>
<evidence type="ECO:0008006" key="11">
    <source>
        <dbReference type="Google" id="ProtNLM"/>
    </source>
</evidence>
<dbReference type="GO" id="GO:0000922">
    <property type="term" value="C:spindle pole"/>
    <property type="evidence" value="ECO:0007669"/>
    <property type="project" value="InterPro"/>
</dbReference>
<organism evidence="10">
    <name type="scientific">Percolomonas cosmopolitus</name>
    <dbReference type="NCBI Taxonomy" id="63605"/>
    <lineage>
        <taxon>Eukaryota</taxon>
        <taxon>Discoba</taxon>
        <taxon>Heterolobosea</taxon>
        <taxon>Tetramitia</taxon>
        <taxon>Eutetramitia</taxon>
        <taxon>Percolomonadidae</taxon>
        <taxon>Percolomonas</taxon>
    </lineage>
</organism>
<dbReference type="GO" id="GO:0005874">
    <property type="term" value="C:microtubule"/>
    <property type="evidence" value="ECO:0007669"/>
    <property type="project" value="UniProtKB-KW"/>
</dbReference>
<evidence type="ECO:0000259" key="9">
    <source>
        <dbReference type="Pfam" id="PF17681"/>
    </source>
</evidence>
<dbReference type="InterPro" id="IPR042241">
    <property type="entry name" value="GCP_C_sf"/>
</dbReference>
<dbReference type="InterPro" id="IPR041470">
    <property type="entry name" value="GCP_N"/>
</dbReference>
<dbReference type="GO" id="GO:0051011">
    <property type="term" value="F:microtubule minus-end binding"/>
    <property type="evidence" value="ECO:0007669"/>
    <property type="project" value="TreeGrafter"/>
</dbReference>
<evidence type="ECO:0000313" key="10">
    <source>
        <dbReference type="EMBL" id="CAD9080905.1"/>
    </source>
</evidence>
<keyword evidence="6" id="KW-0175">Coiled coil</keyword>
<dbReference type="GO" id="GO:0051321">
    <property type="term" value="P:meiotic cell cycle"/>
    <property type="evidence" value="ECO:0007669"/>
    <property type="project" value="TreeGrafter"/>
</dbReference>
<dbReference type="GO" id="GO:0043015">
    <property type="term" value="F:gamma-tubulin binding"/>
    <property type="evidence" value="ECO:0007669"/>
    <property type="project" value="InterPro"/>
</dbReference>
<evidence type="ECO:0000256" key="6">
    <source>
        <dbReference type="SAM" id="Coils"/>
    </source>
</evidence>
<sequence length="873" mass="101263">MSSQQQSSSSSHIPSLLHQLISKSISNSNTQQSTYKLCLRLLQTSFPTMSDVNVREKIQQDLHMSHQLQDLEWITDIFQKLDQIAPQLSHKLATPNQSIQKMIQLISQLADLKLNYAPENAGSASASGTANARRFIYAENDAGVFQENDKDLMTDEDDAQQNQTPLHHHQGGGANLNARRQAPPPSGGDSGMHSPIVRRQNSNDWSSGHSRHHTRSDSPVMRYNNFTQPPQREPSYQAQKYTEFEAERGIAFEVGEDILLRDVIYALQGVDGAYIKYDYTSDGYLMDRSVGCPSATRDMIRKICELGWLFRRVKAFVDETSAEPRRGLALQSFCSAINKQLTEYYKLIAVLESHIKSQASRNQLSLRRLLVWTMDPISRLRTLLQLIEQCKNQKGGKLADVVYIFTTVGDPFVRSFTTHVLQEVCTPLYNMIQSWIMDGDLQDPFGEFFIIQERDVPNEQLWQRKYRLKRDMLPSFISAPLGEKILRIGKSINFLKFCCNDTQWHMDTRLITAERLNVERIDELEAIVDNCAEMADRRVMEIIYSDKFGFFQHMMALKKFFLVGQGDFINYLLRLVSDELSKAAHSIDRYTLPTMLDSAIKNSNAQYDDEAVTACLYVSVDSQSQSSSNAGWDSFKLEYRPPDPISTIFSQSMLNAYLKIFQFLWHIKRVERDLNSAWKKQISLTRRIARSTKFSELSKVLHPCNLLRHEMDYFINNLQYFLMFEVIESNWNELLERTKELKQKGNLDQLIEIHQKFPFKIIQNTFLDEDSTPVLNHIRKIFRLVHQFIQIQNMVNHTVLHILQQETLLQDDMIDVDLEEENQRQAQLQQEQRDLQKLTQKLQLSKKQYDLLFAELLKMKLAQRFVKVFKIKM</sequence>
<feature type="domain" description="Gamma tubulin complex component protein N-terminal" evidence="9">
    <location>
        <begin position="260"/>
        <end position="543"/>
    </location>
</feature>
<dbReference type="PANTHER" id="PTHR19302:SF14">
    <property type="entry name" value="GAMMA-TUBULIN COMPLEX COMPONENT 3"/>
    <property type="match status" value="1"/>
</dbReference>
<comment type="subcellular location">
    <subcellularLocation>
        <location evidence="1">Cytoplasm</location>
        <location evidence="1">Cytoskeleton</location>
    </subcellularLocation>
</comment>
<evidence type="ECO:0000256" key="1">
    <source>
        <dbReference type="ARBA" id="ARBA00004245"/>
    </source>
</evidence>
<evidence type="ECO:0000259" key="8">
    <source>
        <dbReference type="Pfam" id="PF04130"/>
    </source>
</evidence>
<evidence type="ECO:0000256" key="4">
    <source>
        <dbReference type="ARBA" id="ARBA00022701"/>
    </source>
</evidence>
<feature type="compositionally biased region" description="Polar residues" evidence="7">
    <location>
        <begin position="199"/>
        <end position="208"/>
    </location>
</feature>
<gene>
    <name evidence="10" type="ORF">PCOS0759_LOCUS4145</name>
</gene>
<feature type="compositionally biased region" description="Polar residues" evidence="7">
    <location>
        <begin position="224"/>
        <end position="237"/>
    </location>
</feature>
<dbReference type="Pfam" id="PF04130">
    <property type="entry name" value="GCP_C_terminal"/>
    <property type="match status" value="1"/>
</dbReference>
<feature type="domain" description="Gamma tubulin complex component C-terminal" evidence="8">
    <location>
        <begin position="551"/>
        <end position="847"/>
    </location>
</feature>
<dbReference type="EMBL" id="HBGD01005005">
    <property type="protein sequence ID" value="CAD9080905.1"/>
    <property type="molecule type" value="Transcribed_RNA"/>
</dbReference>
<dbReference type="AlphaFoldDB" id="A0A7S1KPF2"/>
<proteinExistence type="inferred from homology"/>
<name>A0A7S1KPF2_9EUKA</name>